<keyword evidence="3" id="KW-1133">Transmembrane helix</keyword>
<evidence type="ECO:0000259" key="4">
    <source>
        <dbReference type="Pfam" id="PF00149"/>
    </source>
</evidence>
<dbReference type="EMBL" id="VORB01000002">
    <property type="protein sequence ID" value="TXC82125.1"/>
    <property type="molecule type" value="Genomic_DNA"/>
</dbReference>
<keyword evidence="2" id="KW-0378">Hydrolase</keyword>
<dbReference type="AlphaFoldDB" id="A0A5C6VEA0"/>
<feature type="domain" description="Calcineurin-like phosphoesterase" evidence="4">
    <location>
        <begin position="173"/>
        <end position="355"/>
    </location>
</feature>
<dbReference type="GO" id="GO:0008758">
    <property type="term" value="F:UDP-2,3-diacylglucosamine hydrolase activity"/>
    <property type="evidence" value="ECO:0007669"/>
    <property type="project" value="TreeGrafter"/>
</dbReference>
<dbReference type="GO" id="GO:0009245">
    <property type="term" value="P:lipid A biosynthetic process"/>
    <property type="evidence" value="ECO:0007669"/>
    <property type="project" value="TreeGrafter"/>
</dbReference>
<dbReference type="PANTHER" id="PTHR31302:SF31">
    <property type="entry name" value="PHOSPHODIESTERASE YAEI"/>
    <property type="match status" value="1"/>
</dbReference>
<dbReference type="CDD" id="cd07385">
    <property type="entry name" value="MPP_YkuE_C"/>
    <property type="match status" value="1"/>
</dbReference>
<evidence type="ECO:0000256" key="1">
    <source>
        <dbReference type="ARBA" id="ARBA00022723"/>
    </source>
</evidence>
<keyword evidence="3" id="KW-0472">Membrane</keyword>
<dbReference type="Pfam" id="PF00149">
    <property type="entry name" value="Metallophos"/>
    <property type="match status" value="1"/>
</dbReference>
<dbReference type="GO" id="GO:0016020">
    <property type="term" value="C:membrane"/>
    <property type="evidence" value="ECO:0007669"/>
    <property type="project" value="GOC"/>
</dbReference>
<dbReference type="InterPro" id="IPR004843">
    <property type="entry name" value="Calcineurin-like_PHP"/>
</dbReference>
<protein>
    <submittedName>
        <fullName evidence="5">Metallophosphoesterase</fullName>
    </submittedName>
</protein>
<sequence>MSRMIIVFFFWLAFLLLDWYIYRGLKYSFPLEGKPLIKVISNFAYWSVPLTLTAMTIYFFFIKNGEKPSTTWILGFMGVFILFYVPKLILLLFNLVADFKNILFWIAAKFEFGRKPDFSGVLITRQEFLRILGTFIAALPFASILYGIVFGRFAFRTEKKTIKTSKLNAGTRLRVVQISDAHLGSFLDHKKPVRTAINEINKLEPDLILFTGDLVNDIASEAEPWVPEFSKLQAKYGKYSVLGNHDYGDYYKWDSVEEKRANLDRLKTIHGEMGFTLMLNEGDYIEIEGQQIYLGGVENWGLPPFPQHGDIERALAKYNPDAFGILMSHDPTHFDEQVKTHQKAPDLTLSGHTHGMQFGLILGSFKWSPVQYRYKKWAGTYMHQDKMLYVNRGFGYIGFPGRVGMPPEISLFEIEGQA</sequence>
<keyword evidence="1" id="KW-0479">Metal-binding</keyword>
<dbReference type="InterPro" id="IPR029052">
    <property type="entry name" value="Metallo-depent_PP-like"/>
</dbReference>
<name>A0A5C6VEA0_9FLAO</name>
<feature type="transmembrane region" description="Helical" evidence="3">
    <location>
        <begin position="73"/>
        <end position="96"/>
    </location>
</feature>
<evidence type="ECO:0000256" key="3">
    <source>
        <dbReference type="SAM" id="Phobius"/>
    </source>
</evidence>
<evidence type="ECO:0000256" key="2">
    <source>
        <dbReference type="ARBA" id="ARBA00022801"/>
    </source>
</evidence>
<dbReference type="InterPro" id="IPR051158">
    <property type="entry name" value="Metallophosphoesterase_sf"/>
</dbReference>
<feature type="transmembrane region" description="Helical" evidence="3">
    <location>
        <begin position="43"/>
        <end position="61"/>
    </location>
</feature>
<dbReference type="Gene3D" id="3.60.21.10">
    <property type="match status" value="1"/>
</dbReference>
<evidence type="ECO:0000313" key="5">
    <source>
        <dbReference type="EMBL" id="TXC82125.1"/>
    </source>
</evidence>
<keyword evidence="6" id="KW-1185">Reference proteome</keyword>
<keyword evidence="3" id="KW-0812">Transmembrane</keyword>
<feature type="transmembrane region" description="Helical" evidence="3">
    <location>
        <begin position="131"/>
        <end position="155"/>
    </location>
</feature>
<dbReference type="RefSeq" id="WP_147013343.1">
    <property type="nucleotide sequence ID" value="NZ_VORB01000002.1"/>
</dbReference>
<dbReference type="SUPFAM" id="SSF56300">
    <property type="entry name" value="Metallo-dependent phosphatases"/>
    <property type="match status" value="1"/>
</dbReference>
<dbReference type="GO" id="GO:0046872">
    <property type="term" value="F:metal ion binding"/>
    <property type="evidence" value="ECO:0007669"/>
    <property type="project" value="UniProtKB-KW"/>
</dbReference>
<feature type="transmembrane region" description="Helical" evidence="3">
    <location>
        <begin position="5"/>
        <end position="23"/>
    </location>
</feature>
<proteinExistence type="predicted"/>
<organism evidence="5 6">
    <name type="scientific">Luteibaculum oceani</name>
    <dbReference type="NCBI Taxonomy" id="1294296"/>
    <lineage>
        <taxon>Bacteria</taxon>
        <taxon>Pseudomonadati</taxon>
        <taxon>Bacteroidota</taxon>
        <taxon>Flavobacteriia</taxon>
        <taxon>Flavobacteriales</taxon>
        <taxon>Luteibaculaceae</taxon>
        <taxon>Luteibaculum</taxon>
    </lineage>
</organism>
<dbReference type="Proteomes" id="UP000321168">
    <property type="component" value="Unassembled WGS sequence"/>
</dbReference>
<evidence type="ECO:0000313" key="6">
    <source>
        <dbReference type="Proteomes" id="UP000321168"/>
    </source>
</evidence>
<gene>
    <name evidence="5" type="ORF">FRX97_03255</name>
</gene>
<reference evidence="5 6" key="1">
    <citation type="submission" date="2019-08" db="EMBL/GenBank/DDBJ databases">
        <title>Genome of Luteibaculum oceani JCM 18817.</title>
        <authorList>
            <person name="Bowman J.P."/>
        </authorList>
    </citation>
    <scope>NUCLEOTIDE SEQUENCE [LARGE SCALE GENOMIC DNA]</scope>
    <source>
        <strain evidence="5 6">JCM 18817</strain>
    </source>
</reference>
<accession>A0A5C6VEA0</accession>
<comment type="caution">
    <text evidence="5">The sequence shown here is derived from an EMBL/GenBank/DDBJ whole genome shotgun (WGS) entry which is preliminary data.</text>
</comment>
<dbReference type="OrthoDB" id="9780884at2"/>
<dbReference type="PANTHER" id="PTHR31302">
    <property type="entry name" value="TRANSMEMBRANE PROTEIN WITH METALLOPHOSPHOESTERASE DOMAIN-RELATED"/>
    <property type="match status" value="1"/>
</dbReference>